<feature type="transmembrane region" description="Helical" evidence="6">
    <location>
        <begin position="249"/>
        <end position="275"/>
    </location>
</feature>
<keyword evidence="2" id="KW-1003">Cell membrane</keyword>
<name>A0ABP8NBB9_9BACT</name>
<dbReference type="InterPro" id="IPR017039">
    <property type="entry name" value="Virul_fac_BrkB"/>
</dbReference>
<feature type="transmembrane region" description="Helical" evidence="6">
    <location>
        <begin position="31"/>
        <end position="54"/>
    </location>
</feature>
<keyword evidence="4 6" id="KW-1133">Transmembrane helix</keyword>
<dbReference type="RefSeq" id="WP_345080853.1">
    <property type="nucleotide sequence ID" value="NZ_BAABFA010000010.1"/>
</dbReference>
<sequence length="324" mass="36086">MKAKLRTFWELIDETITEFGDDHATKLSASLAYFTLFSIAPLLLVIIHIITFFYKTKDAEGKVLEQVSTFAGKDTAMQLEAMLKGISSSNSNTLFGVIGVVVFVFSATSIFTEIKSSINYMWSVRARPKRGWLKMITDRLLALVFIAGMGVLMIATLILNVAVDAIIAQLHHFHYLQQYLGGVDLVLITGLNTALLFVIVTFLFAVVFKVLPDANIHWKDILVGASFTGVLFMVGKFLITWYLTSSRLITAYGAAASLIILLSWIYYSALIVYFGAEFTDVYARKCGRGVTVRKTAVFVFKREARELPKMKTHTDQDLGKGDAV</sequence>
<organism evidence="7 8">
    <name type="scientific">Nemorincola caseinilytica</name>
    <dbReference type="NCBI Taxonomy" id="2054315"/>
    <lineage>
        <taxon>Bacteria</taxon>
        <taxon>Pseudomonadati</taxon>
        <taxon>Bacteroidota</taxon>
        <taxon>Chitinophagia</taxon>
        <taxon>Chitinophagales</taxon>
        <taxon>Chitinophagaceae</taxon>
        <taxon>Nemorincola</taxon>
    </lineage>
</organism>
<keyword evidence="5 6" id="KW-0472">Membrane</keyword>
<feature type="transmembrane region" description="Helical" evidence="6">
    <location>
        <begin position="220"/>
        <end position="243"/>
    </location>
</feature>
<gene>
    <name evidence="7" type="ORF">GCM10023093_14660</name>
</gene>
<accession>A0ABP8NBB9</accession>
<comment type="caution">
    <text evidence="7">The sequence shown here is derived from an EMBL/GenBank/DDBJ whole genome shotgun (WGS) entry which is preliminary data.</text>
</comment>
<proteinExistence type="predicted"/>
<evidence type="ECO:0000256" key="2">
    <source>
        <dbReference type="ARBA" id="ARBA00022475"/>
    </source>
</evidence>
<evidence type="ECO:0000256" key="6">
    <source>
        <dbReference type="SAM" id="Phobius"/>
    </source>
</evidence>
<dbReference type="PANTHER" id="PTHR30213:SF1">
    <property type="entry name" value="INNER MEMBRANE PROTEIN YHJD"/>
    <property type="match status" value="1"/>
</dbReference>
<dbReference type="Proteomes" id="UP001500067">
    <property type="component" value="Unassembled WGS sequence"/>
</dbReference>
<feature type="transmembrane region" description="Helical" evidence="6">
    <location>
        <begin position="140"/>
        <end position="167"/>
    </location>
</feature>
<feature type="transmembrane region" description="Helical" evidence="6">
    <location>
        <begin position="187"/>
        <end position="208"/>
    </location>
</feature>
<reference evidence="8" key="1">
    <citation type="journal article" date="2019" name="Int. J. Syst. Evol. Microbiol.">
        <title>The Global Catalogue of Microorganisms (GCM) 10K type strain sequencing project: providing services to taxonomists for standard genome sequencing and annotation.</title>
        <authorList>
            <consortium name="The Broad Institute Genomics Platform"/>
            <consortium name="The Broad Institute Genome Sequencing Center for Infectious Disease"/>
            <person name="Wu L."/>
            <person name="Ma J."/>
        </authorList>
    </citation>
    <scope>NUCLEOTIDE SEQUENCE [LARGE SCALE GENOMIC DNA]</scope>
    <source>
        <strain evidence="8">JCM 32105</strain>
    </source>
</reference>
<dbReference type="PANTHER" id="PTHR30213">
    <property type="entry name" value="INNER MEMBRANE PROTEIN YHJD"/>
    <property type="match status" value="1"/>
</dbReference>
<evidence type="ECO:0000256" key="5">
    <source>
        <dbReference type="ARBA" id="ARBA00023136"/>
    </source>
</evidence>
<feature type="transmembrane region" description="Helical" evidence="6">
    <location>
        <begin position="93"/>
        <end position="112"/>
    </location>
</feature>
<comment type="subcellular location">
    <subcellularLocation>
        <location evidence="1">Cell membrane</location>
        <topology evidence="1">Multi-pass membrane protein</topology>
    </subcellularLocation>
</comment>
<protein>
    <submittedName>
        <fullName evidence="7">YihY/virulence factor BrkB family protein</fullName>
    </submittedName>
</protein>
<dbReference type="EMBL" id="BAABFA010000010">
    <property type="protein sequence ID" value="GAA4464410.1"/>
    <property type="molecule type" value="Genomic_DNA"/>
</dbReference>
<dbReference type="PIRSF" id="PIRSF035875">
    <property type="entry name" value="RNase_BN"/>
    <property type="match status" value="1"/>
</dbReference>
<evidence type="ECO:0000256" key="3">
    <source>
        <dbReference type="ARBA" id="ARBA00022692"/>
    </source>
</evidence>
<evidence type="ECO:0000313" key="7">
    <source>
        <dbReference type="EMBL" id="GAA4464410.1"/>
    </source>
</evidence>
<evidence type="ECO:0000256" key="4">
    <source>
        <dbReference type="ARBA" id="ARBA00022989"/>
    </source>
</evidence>
<dbReference type="NCBIfam" id="TIGR00765">
    <property type="entry name" value="yihY_not_rbn"/>
    <property type="match status" value="1"/>
</dbReference>
<keyword evidence="3 6" id="KW-0812">Transmembrane</keyword>
<dbReference type="Pfam" id="PF03631">
    <property type="entry name" value="Virul_fac_BrkB"/>
    <property type="match status" value="1"/>
</dbReference>
<evidence type="ECO:0000313" key="8">
    <source>
        <dbReference type="Proteomes" id="UP001500067"/>
    </source>
</evidence>
<keyword evidence="8" id="KW-1185">Reference proteome</keyword>
<evidence type="ECO:0000256" key="1">
    <source>
        <dbReference type="ARBA" id="ARBA00004651"/>
    </source>
</evidence>